<name>A0A183D6N8_9BILA</name>
<proteinExistence type="predicted"/>
<dbReference type="WBParaSite" id="GPUH_0000438601-mRNA-1">
    <property type="protein sequence ID" value="GPUH_0000438601-mRNA-1"/>
    <property type="gene ID" value="GPUH_0000438601"/>
</dbReference>
<sequence length="148" mass="17603">LRIVLFDAALGTYRKLQQLFEKSLWLYRDERTRKGVNRLRKQLAAAGVKFTSSFHVFFVALEVLELCEAYLTLCNGRSRTHQYICSKISTTRFKEIRRHYRDLLFTVRHFRCVVELHDKTRINKWLTKIEQCVRKVVCIGRSESLQCS</sequence>
<evidence type="ECO:0000313" key="1">
    <source>
        <dbReference type="WBParaSite" id="GPUH_0000438601-mRNA-1"/>
    </source>
</evidence>
<dbReference type="AlphaFoldDB" id="A0A183D6N8"/>
<organism evidence="1">
    <name type="scientific">Gongylonema pulchrum</name>
    <dbReference type="NCBI Taxonomy" id="637853"/>
    <lineage>
        <taxon>Eukaryota</taxon>
        <taxon>Metazoa</taxon>
        <taxon>Ecdysozoa</taxon>
        <taxon>Nematoda</taxon>
        <taxon>Chromadorea</taxon>
        <taxon>Rhabditida</taxon>
        <taxon>Spirurina</taxon>
        <taxon>Spiruromorpha</taxon>
        <taxon>Spiruroidea</taxon>
        <taxon>Gongylonematidae</taxon>
        <taxon>Gongylonema</taxon>
    </lineage>
</organism>
<accession>A0A183D6N8</accession>
<protein>
    <submittedName>
        <fullName evidence="1">HEPN domain-containing protein</fullName>
    </submittedName>
</protein>
<reference evidence="1" key="1">
    <citation type="submission" date="2016-06" db="UniProtKB">
        <authorList>
            <consortium name="WormBaseParasite"/>
        </authorList>
    </citation>
    <scope>IDENTIFICATION</scope>
</reference>